<dbReference type="OMA" id="GCSQTKT"/>
<organism evidence="1 2">
    <name type="scientific">Paramecium octaurelia</name>
    <dbReference type="NCBI Taxonomy" id="43137"/>
    <lineage>
        <taxon>Eukaryota</taxon>
        <taxon>Sar</taxon>
        <taxon>Alveolata</taxon>
        <taxon>Ciliophora</taxon>
        <taxon>Intramacronucleata</taxon>
        <taxon>Oligohymenophorea</taxon>
        <taxon>Peniculida</taxon>
        <taxon>Parameciidae</taxon>
        <taxon>Paramecium</taxon>
    </lineage>
</organism>
<keyword evidence="2" id="KW-1185">Reference proteome</keyword>
<gene>
    <name evidence="1" type="ORF">POCTA_138.1.T0940031</name>
</gene>
<protein>
    <submittedName>
        <fullName evidence="1">Uncharacterized protein</fullName>
    </submittedName>
</protein>
<proteinExistence type="predicted"/>
<reference evidence="1" key="1">
    <citation type="submission" date="2021-01" db="EMBL/GenBank/DDBJ databases">
        <authorList>
            <consortium name="Genoscope - CEA"/>
            <person name="William W."/>
        </authorList>
    </citation>
    <scope>NUCLEOTIDE SEQUENCE</scope>
</reference>
<comment type="caution">
    <text evidence="1">The sequence shown here is derived from an EMBL/GenBank/DDBJ whole genome shotgun (WGS) entry which is preliminary data.</text>
</comment>
<evidence type="ECO:0000313" key="1">
    <source>
        <dbReference type="EMBL" id="CAD8188975.1"/>
    </source>
</evidence>
<dbReference type="EMBL" id="CAJJDP010000093">
    <property type="protein sequence ID" value="CAD8188975.1"/>
    <property type="molecule type" value="Genomic_DNA"/>
</dbReference>
<dbReference type="OrthoDB" id="303601at2759"/>
<evidence type="ECO:0000313" key="2">
    <source>
        <dbReference type="Proteomes" id="UP000683925"/>
    </source>
</evidence>
<name>A0A8S1WJT9_PAROT</name>
<accession>A0A8S1WJT9</accession>
<dbReference type="Proteomes" id="UP000683925">
    <property type="component" value="Unassembled WGS sequence"/>
</dbReference>
<dbReference type="AlphaFoldDB" id="A0A8S1WJT9"/>
<sequence length="69" mass="7991">MGCSQTKTKQSILANQNYLQSAQNEAMTQSNIEKDNIKYNILKNPIIIRRTERRNKLPNTPADTLTWIQ</sequence>